<dbReference type="GO" id="GO:0008270">
    <property type="term" value="F:zinc ion binding"/>
    <property type="evidence" value="ECO:0007669"/>
    <property type="project" value="InterPro"/>
</dbReference>
<dbReference type="RefSeq" id="WP_050057602.1">
    <property type="nucleotide sequence ID" value="NZ_JACHEK010000001.1"/>
</dbReference>
<feature type="transmembrane region" description="Helical" evidence="1">
    <location>
        <begin position="56"/>
        <end position="79"/>
    </location>
</feature>
<sequence length="1194" mass="137009">MFLDFLLFELKLRFKSISTYVYFLLFFLLAFLSVAAEDFGPTGAGKIALNGPYSTLIIFAEFSAFGILVMSAIFGPSILRDFQRDTYQLVFTKPIGKLPYLGGRWLGSLIITLLILTGLPIGEILGSFAPWADHTRIQPIHLAMYAKLFFEVCAIQVFFVGSLFFTVAALTRKVVTVYLQGVIFFVIYLILAISVSQTRSLNYFWPSVFDPLGILWTENITRYWTVAERNTLIPTWTGMFLWNRVLWASVGLLSLVVLWIFFPMSAETLTARASKKKKKVEQEDARPPRARFGVKLPVVHQVFGARTSLLQFFSLVRLRINNVVREIPFWAIALVMIVYVMINGHFAGRLDESNVWPLTFLMLQAVEGSAMLFFLIVSTLYAGELIWRERDVRFEQIHDALPSREWIDWLSKFCSLAIVELILLTVVMVCGILSQAIQGYFHFELLHYFKELYLITFAQVVIYILLALFIQTILGNKFMAHGVVVGFFVLVPVLYRIGIENRLVLYGEITPYTYSDMNGYGHFVAALIWILVYWLAIGGLIGAVSVLLHRRGSDSSWKSRLHSAGQRIPGVIPVSVLLILIAAGSGGWFYYNTHVLNVFRTAKQARHLQADYEKLYKKYEKQPLPKVIAVDTTVNIFPERRSFSATGWYILLNRTTQPISDIHITGARDSVDEIHFDRPAQQTLNDKAHWYFIYHLATPLAPGDKLRMDFKCSYSSHGFKDGNERAEFAYNGTFFDQDYFPYLGYNRGIELDNPVRRREEKLGPYAEMAPRGDPYYSQANLFRPDSDWVTYHTVVSTSGDQTAISSGYLQKQWTQDGRNYYEYSMGSTDIADFFSYLSGRYAVKHDKWQNVNLEVYYTPQHTYDLDKMIGASKAGLDYYTKYYSPYQFAQYRILEYPRYREFAQSFPNTVPYSEGIGFIGRVLKPEDIDFSYFVTAHELAHQWWAHQIIGADVQGSNMMSESLAEYSALRVMQHRYGDANMRRFLRHELDGYLRGRAGEVRHEPPLLLVQNEPYVWYQKGSLVLYALSDYIGEDTLNNALGNYLRQNRYAGGPYPDTRGFDAALRGATPPDLQYLITDMFETITLYDNRVVSATWQETPDHKYKVVMTVKSHKLKANGEGAEQEVPIHDLIEVGVFSGSKDHEQPIHVEKQWITQNDSTIIFVVDQKPTRAGIDPYNKLIDRNPEDNMTDIGKM</sequence>
<keyword evidence="1" id="KW-1133">Transmembrane helix</keyword>
<dbReference type="OrthoDB" id="100605at2"/>
<feature type="transmembrane region" description="Helical" evidence="1">
    <location>
        <begin position="327"/>
        <end position="348"/>
    </location>
</feature>
<dbReference type="Gene3D" id="1.10.390.10">
    <property type="entry name" value="Neutral Protease Domain 2"/>
    <property type="match status" value="1"/>
</dbReference>
<keyword evidence="1" id="KW-0472">Membrane</keyword>
<feature type="transmembrane region" description="Helical" evidence="1">
    <location>
        <begin position="245"/>
        <end position="269"/>
    </location>
</feature>
<dbReference type="EMBL" id="JACHEK010000001">
    <property type="protein sequence ID" value="MBB6142357.1"/>
    <property type="molecule type" value="Genomic_DNA"/>
</dbReference>
<keyword evidence="1" id="KW-0812">Transmembrane</keyword>
<keyword evidence="4" id="KW-1185">Reference proteome</keyword>
<comment type="caution">
    <text evidence="3">The sequence shown here is derived from an EMBL/GenBank/DDBJ whole genome shotgun (WGS) entry which is preliminary data.</text>
</comment>
<proteinExistence type="predicted"/>
<feature type="transmembrane region" description="Helical" evidence="1">
    <location>
        <begin position="478"/>
        <end position="499"/>
    </location>
</feature>
<feature type="transmembrane region" description="Helical" evidence="1">
    <location>
        <begin position="20"/>
        <end position="36"/>
    </location>
</feature>
<feature type="transmembrane region" description="Helical" evidence="1">
    <location>
        <begin position="452"/>
        <end position="471"/>
    </location>
</feature>
<organism evidence="3 4">
    <name type="scientific">Silvibacterium bohemicum</name>
    <dbReference type="NCBI Taxonomy" id="1577686"/>
    <lineage>
        <taxon>Bacteria</taxon>
        <taxon>Pseudomonadati</taxon>
        <taxon>Acidobacteriota</taxon>
        <taxon>Terriglobia</taxon>
        <taxon>Terriglobales</taxon>
        <taxon>Acidobacteriaceae</taxon>
        <taxon>Silvibacterium</taxon>
    </lineage>
</organism>
<gene>
    <name evidence="3" type="ORF">HNQ77_000295</name>
</gene>
<feature type="domain" description="Peptidase M1 membrane alanine aminopeptidase" evidence="2">
    <location>
        <begin position="876"/>
        <end position="1050"/>
    </location>
</feature>
<reference evidence="3 4" key="1">
    <citation type="submission" date="2020-08" db="EMBL/GenBank/DDBJ databases">
        <title>Genomic Encyclopedia of Type Strains, Phase IV (KMG-IV): sequencing the most valuable type-strain genomes for metagenomic binning, comparative biology and taxonomic classification.</title>
        <authorList>
            <person name="Goeker M."/>
        </authorList>
    </citation>
    <scope>NUCLEOTIDE SEQUENCE [LARGE SCALE GENOMIC DNA]</scope>
    <source>
        <strain evidence="3 4">DSM 103733</strain>
    </source>
</reference>
<protein>
    <recommendedName>
        <fullName evidence="2">Peptidase M1 membrane alanine aminopeptidase domain-containing protein</fullName>
    </recommendedName>
</protein>
<dbReference type="SUPFAM" id="SSF55486">
    <property type="entry name" value="Metalloproteases ('zincins'), catalytic domain"/>
    <property type="match status" value="1"/>
</dbReference>
<feature type="transmembrane region" description="Helical" evidence="1">
    <location>
        <begin position="148"/>
        <end position="170"/>
    </location>
</feature>
<evidence type="ECO:0000313" key="4">
    <source>
        <dbReference type="Proteomes" id="UP000538666"/>
    </source>
</evidence>
<feature type="transmembrane region" description="Helical" evidence="1">
    <location>
        <begin position="519"/>
        <end position="548"/>
    </location>
</feature>
<dbReference type="Pfam" id="PF01433">
    <property type="entry name" value="Peptidase_M1"/>
    <property type="match status" value="1"/>
</dbReference>
<feature type="transmembrane region" description="Helical" evidence="1">
    <location>
        <begin position="177"/>
        <end position="196"/>
    </location>
</feature>
<feature type="transmembrane region" description="Helical" evidence="1">
    <location>
        <begin position="105"/>
        <end position="128"/>
    </location>
</feature>
<feature type="transmembrane region" description="Helical" evidence="1">
    <location>
        <begin position="413"/>
        <end position="437"/>
    </location>
</feature>
<dbReference type="InterPro" id="IPR027268">
    <property type="entry name" value="Peptidase_M4/M1_CTD_sf"/>
</dbReference>
<evidence type="ECO:0000256" key="1">
    <source>
        <dbReference type="SAM" id="Phobius"/>
    </source>
</evidence>
<accession>A0A841JP41</accession>
<dbReference type="Proteomes" id="UP000538666">
    <property type="component" value="Unassembled WGS sequence"/>
</dbReference>
<dbReference type="AlphaFoldDB" id="A0A841JP41"/>
<evidence type="ECO:0000313" key="3">
    <source>
        <dbReference type="EMBL" id="MBB6142357.1"/>
    </source>
</evidence>
<evidence type="ECO:0000259" key="2">
    <source>
        <dbReference type="Pfam" id="PF01433"/>
    </source>
</evidence>
<feature type="transmembrane region" description="Helical" evidence="1">
    <location>
        <begin position="368"/>
        <end position="387"/>
    </location>
</feature>
<dbReference type="GO" id="GO:0008237">
    <property type="term" value="F:metallopeptidase activity"/>
    <property type="evidence" value="ECO:0007669"/>
    <property type="project" value="InterPro"/>
</dbReference>
<name>A0A841JP41_9BACT</name>
<dbReference type="InterPro" id="IPR014782">
    <property type="entry name" value="Peptidase_M1_dom"/>
</dbReference>
<feature type="transmembrane region" description="Helical" evidence="1">
    <location>
        <begin position="568"/>
        <end position="591"/>
    </location>
</feature>